<dbReference type="KEGG" id="cph:Cpha266_2349"/>
<protein>
    <submittedName>
        <fullName evidence="1">Uncharacterized protein</fullName>
    </submittedName>
</protein>
<keyword evidence="2" id="KW-1185">Reference proteome</keyword>
<dbReference type="EMBL" id="CP000492">
    <property type="protein sequence ID" value="ABL66337.1"/>
    <property type="molecule type" value="Genomic_DNA"/>
</dbReference>
<organism evidence="1 2">
    <name type="scientific">Chlorobium phaeobacteroides (strain DSM 266 / SMG 266 / 2430)</name>
    <dbReference type="NCBI Taxonomy" id="290317"/>
    <lineage>
        <taxon>Bacteria</taxon>
        <taxon>Pseudomonadati</taxon>
        <taxon>Chlorobiota</taxon>
        <taxon>Chlorobiia</taxon>
        <taxon>Chlorobiales</taxon>
        <taxon>Chlorobiaceae</taxon>
        <taxon>Chlorobium/Pelodictyon group</taxon>
        <taxon>Chlorobium</taxon>
    </lineage>
</organism>
<evidence type="ECO:0000313" key="2">
    <source>
        <dbReference type="Proteomes" id="UP000008701"/>
    </source>
</evidence>
<accession>A1BIW0</accession>
<reference evidence="1 2" key="1">
    <citation type="submission" date="2006-12" db="EMBL/GenBank/DDBJ databases">
        <title>Complete sequence of Chlorobium phaeobacteroides DSM 266.</title>
        <authorList>
            <consortium name="US DOE Joint Genome Institute"/>
            <person name="Copeland A."/>
            <person name="Lucas S."/>
            <person name="Lapidus A."/>
            <person name="Barry K."/>
            <person name="Detter J.C."/>
            <person name="Glavina del Rio T."/>
            <person name="Hammon N."/>
            <person name="Israni S."/>
            <person name="Pitluck S."/>
            <person name="Goltsman E."/>
            <person name="Schmutz J."/>
            <person name="Larimer F."/>
            <person name="Land M."/>
            <person name="Hauser L."/>
            <person name="Mikhailova N."/>
            <person name="Li T."/>
            <person name="Overmann J."/>
            <person name="Bryant D.A."/>
            <person name="Richardson P."/>
        </authorList>
    </citation>
    <scope>NUCLEOTIDE SEQUENCE [LARGE SCALE GENOMIC DNA]</scope>
    <source>
        <strain evidence="1 2">DSM 266</strain>
    </source>
</reference>
<dbReference type="AlphaFoldDB" id="A1BIW0"/>
<name>A1BIW0_CHLPD</name>
<proteinExistence type="predicted"/>
<gene>
    <name evidence="1" type="ordered locus">Cpha266_2349</name>
</gene>
<dbReference type="Proteomes" id="UP000008701">
    <property type="component" value="Chromosome"/>
</dbReference>
<dbReference type="HOGENOM" id="CLU_1902946_0_0_10"/>
<sequence>MLYISYIPRAELNPEKSQTPCARQFTCMYQSKYHHLLFENVNLSIFDQLDGIINEVDGKFGWGKRMFVLKRIIEKPPESIEIVVSIIFLVSETLSSRLKVFFCFFALLKQSLQVETSLFGILNRHYQYDENSA</sequence>
<evidence type="ECO:0000313" key="1">
    <source>
        <dbReference type="EMBL" id="ABL66337.1"/>
    </source>
</evidence>